<sequence length="198" mass="21545">MILLLLGHPNPASFNAAIAERCRAALEAAGHEVVFHDLCAEGFDPALPAAEFSRNAPLDATIRQHVDELCAADGIVVVHPNWWGMPPAVLVGWIDRVLRPGETYEFLEGDSGEGVPQGLLRAKAAVVLNTSNTAAAREQAVFGDPLERIWKDCVFGLCGVRDVRRRMFETIVTSTPEQREVWLQEAEALVVEAFGCAS</sequence>
<dbReference type="OrthoDB" id="9798454at2"/>
<evidence type="ECO:0000256" key="2">
    <source>
        <dbReference type="ARBA" id="ARBA00023002"/>
    </source>
</evidence>
<accession>A0A6P1ZCN4</accession>
<dbReference type="PANTHER" id="PTHR10204">
    <property type="entry name" value="NAD P H OXIDOREDUCTASE-RELATED"/>
    <property type="match status" value="1"/>
</dbReference>
<evidence type="ECO:0000256" key="1">
    <source>
        <dbReference type="ARBA" id="ARBA00006252"/>
    </source>
</evidence>
<dbReference type="Proteomes" id="UP000434052">
    <property type="component" value="Unassembled WGS sequence"/>
</dbReference>
<protein>
    <submittedName>
        <fullName evidence="5">Flavodoxin family protein</fullName>
    </submittedName>
    <submittedName>
        <fullName evidence="4">NAD(P)H-dependent oxidoreductase</fullName>
    </submittedName>
</protein>
<reference evidence="4 7" key="2">
    <citation type="submission" date="2019-04" db="EMBL/GenBank/DDBJ databases">
        <title>Isolation and culture of sulfate reducing bacteria from the cold seep of the South China Sea.</title>
        <authorList>
            <person name="Sun C."/>
            <person name="Liu R."/>
        </authorList>
    </citation>
    <scope>NUCLEOTIDE SEQUENCE [LARGE SCALE GENOMIC DNA]</scope>
    <source>
        <strain evidence="4 7">CS1</strain>
    </source>
</reference>
<dbReference type="AlphaFoldDB" id="A0A6P1ZCN4"/>
<dbReference type="Pfam" id="PF02525">
    <property type="entry name" value="Flavodoxin_2"/>
    <property type="match status" value="1"/>
</dbReference>
<gene>
    <name evidence="5" type="ORF">DQK91_18370</name>
    <name evidence="4" type="ORF">E8L03_19805</name>
</gene>
<feature type="domain" description="Flavodoxin-like fold" evidence="3">
    <location>
        <begin position="2"/>
        <end position="184"/>
    </location>
</feature>
<name>A0A6P1ZCN4_9BACT</name>
<dbReference type="InterPro" id="IPR003680">
    <property type="entry name" value="Flavodoxin_fold"/>
</dbReference>
<dbReference type="SUPFAM" id="SSF52218">
    <property type="entry name" value="Flavoproteins"/>
    <property type="match status" value="1"/>
</dbReference>
<organism evidence="5 6">
    <name type="scientific">Oceanidesulfovibrio marinus</name>
    <dbReference type="NCBI Taxonomy" id="370038"/>
    <lineage>
        <taxon>Bacteria</taxon>
        <taxon>Pseudomonadati</taxon>
        <taxon>Thermodesulfobacteriota</taxon>
        <taxon>Desulfovibrionia</taxon>
        <taxon>Desulfovibrionales</taxon>
        <taxon>Desulfovibrionaceae</taxon>
        <taxon>Oceanidesulfovibrio</taxon>
    </lineage>
</organism>
<evidence type="ECO:0000259" key="3">
    <source>
        <dbReference type="Pfam" id="PF02525"/>
    </source>
</evidence>
<dbReference type="PANTHER" id="PTHR10204:SF34">
    <property type="entry name" value="NAD(P)H DEHYDROGENASE [QUINONE] 1 ISOFORM 1"/>
    <property type="match status" value="1"/>
</dbReference>
<evidence type="ECO:0000313" key="4">
    <source>
        <dbReference type="EMBL" id="QJT11019.1"/>
    </source>
</evidence>
<dbReference type="EMBL" id="CP039543">
    <property type="protein sequence ID" value="QJT11019.1"/>
    <property type="molecule type" value="Genomic_DNA"/>
</dbReference>
<keyword evidence="2" id="KW-0560">Oxidoreductase</keyword>
<evidence type="ECO:0000313" key="5">
    <source>
        <dbReference type="EMBL" id="TVM31364.1"/>
    </source>
</evidence>
<proteinExistence type="inferred from homology"/>
<evidence type="ECO:0000313" key="7">
    <source>
        <dbReference type="Proteomes" id="UP000503251"/>
    </source>
</evidence>
<keyword evidence="7" id="KW-1185">Reference proteome</keyword>
<dbReference type="GO" id="GO:0003955">
    <property type="term" value="F:NAD(P)H dehydrogenase (quinone) activity"/>
    <property type="evidence" value="ECO:0007669"/>
    <property type="project" value="TreeGrafter"/>
</dbReference>
<dbReference type="Gene3D" id="3.40.50.360">
    <property type="match status" value="1"/>
</dbReference>
<dbReference type="GO" id="GO:0005829">
    <property type="term" value="C:cytosol"/>
    <property type="evidence" value="ECO:0007669"/>
    <property type="project" value="TreeGrafter"/>
</dbReference>
<evidence type="ECO:0000313" key="6">
    <source>
        <dbReference type="Proteomes" id="UP000434052"/>
    </source>
</evidence>
<dbReference type="InterPro" id="IPR029039">
    <property type="entry name" value="Flavoprotein-like_sf"/>
</dbReference>
<dbReference type="InterPro" id="IPR051545">
    <property type="entry name" value="NAD(P)H_dehydrogenase_qn"/>
</dbReference>
<dbReference type="EMBL" id="QMIF01000016">
    <property type="protein sequence ID" value="TVM31364.1"/>
    <property type="molecule type" value="Genomic_DNA"/>
</dbReference>
<dbReference type="RefSeq" id="WP_144306863.1">
    <property type="nucleotide sequence ID" value="NZ_CP039543.1"/>
</dbReference>
<dbReference type="Proteomes" id="UP000503251">
    <property type="component" value="Chromosome"/>
</dbReference>
<comment type="similarity">
    <text evidence="1">Belongs to the NAD(P)H dehydrogenase (quinone) family.</text>
</comment>
<reference evidence="5 6" key="1">
    <citation type="submission" date="2018-06" db="EMBL/GenBank/DDBJ databases">
        <title>Complete genome of Desulfovibrio marinus P48SEP.</title>
        <authorList>
            <person name="Crispim J.S."/>
            <person name="Vidigal P.M.P."/>
            <person name="Silva L.C.F."/>
            <person name="Araujo L.C."/>
            <person name="Laguardia C.N."/>
            <person name="Dias R.S."/>
            <person name="Sousa M.P."/>
            <person name="Paula S.O."/>
            <person name="Silva C."/>
        </authorList>
    </citation>
    <scope>NUCLEOTIDE SEQUENCE [LARGE SCALE GENOMIC DNA]</scope>
    <source>
        <strain evidence="5 6">P48SEP</strain>
    </source>
</reference>